<proteinExistence type="predicted"/>
<gene>
    <name evidence="1" type="ORF">CCAM_LOCUS13054</name>
</gene>
<sequence length="80" mass="9182">MGRHQKSITNKNACRWFWANKERCRRKIPYSAAAGSSCTLIGNCRRENPLPFCGCRVRRVCSLGFAKFKLVIKVLLFVDC</sequence>
<evidence type="ECO:0000313" key="2">
    <source>
        <dbReference type="Proteomes" id="UP000595140"/>
    </source>
</evidence>
<protein>
    <submittedName>
        <fullName evidence="1">Uncharacterized protein</fullName>
    </submittedName>
</protein>
<organism evidence="1 2">
    <name type="scientific">Cuscuta campestris</name>
    <dbReference type="NCBI Taxonomy" id="132261"/>
    <lineage>
        <taxon>Eukaryota</taxon>
        <taxon>Viridiplantae</taxon>
        <taxon>Streptophyta</taxon>
        <taxon>Embryophyta</taxon>
        <taxon>Tracheophyta</taxon>
        <taxon>Spermatophyta</taxon>
        <taxon>Magnoliopsida</taxon>
        <taxon>eudicotyledons</taxon>
        <taxon>Gunneridae</taxon>
        <taxon>Pentapetalae</taxon>
        <taxon>asterids</taxon>
        <taxon>lamiids</taxon>
        <taxon>Solanales</taxon>
        <taxon>Convolvulaceae</taxon>
        <taxon>Cuscuteae</taxon>
        <taxon>Cuscuta</taxon>
        <taxon>Cuscuta subgen. Grammica</taxon>
        <taxon>Cuscuta sect. Cleistogrammica</taxon>
    </lineage>
</organism>
<dbReference type="EMBL" id="OOIL02001001">
    <property type="protein sequence ID" value="VFQ71278.1"/>
    <property type="molecule type" value="Genomic_DNA"/>
</dbReference>
<dbReference type="AlphaFoldDB" id="A0A484L4Q9"/>
<reference evidence="1 2" key="1">
    <citation type="submission" date="2018-04" db="EMBL/GenBank/DDBJ databases">
        <authorList>
            <person name="Vogel A."/>
        </authorList>
    </citation>
    <scope>NUCLEOTIDE SEQUENCE [LARGE SCALE GENOMIC DNA]</scope>
</reference>
<accession>A0A484L4Q9</accession>
<name>A0A484L4Q9_9ASTE</name>
<evidence type="ECO:0000313" key="1">
    <source>
        <dbReference type="EMBL" id="VFQ71278.1"/>
    </source>
</evidence>
<dbReference type="Proteomes" id="UP000595140">
    <property type="component" value="Unassembled WGS sequence"/>
</dbReference>
<keyword evidence="2" id="KW-1185">Reference proteome</keyword>